<dbReference type="EMBL" id="JANBUN010000808">
    <property type="protein sequence ID" value="KAJ2801231.1"/>
    <property type="molecule type" value="Genomic_DNA"/>
</dbReference>
<dbReference type="Proteomes" id="UP001140087">
    <property type="component" value="Unassembled WGS sequence"/>
</dbReference>
<reference evidence="1" key="1">
    <citation type="submission" date="2022-07" db="EMBL/GenBank/DDBJ databases">
        <title>Phylogenomic reconstructions and comparative analyses of Kickxellomycotina fungi.</title>
        <authorList>
            <person name="Reynolds N.K."/>
            <person name="Stajich J.E."/>
            <person name="Barry K."/>
            <person name="Grigoriev I.V."/>
            <person name="Crous P."/>
            <person name="Smith M.E."/>
        </authorList>
    </citation>
    <scope>NUCLEOTIDE SEQUENCE</scope>
    <source>
        <strain evidence="1">BCRC 34780</strain>
    </source>
</reference>
<evidence type="ECO:0000313" key="1">
    <source>
        <dbReference type="EMBL" id="KAJ2801231.1"/>
    </source>
</evidence>
<name>A0ACC1L5L1_9FUNG</name>
<proteinExistence type="predicted"/>
<evidence type="ECO:0000313" key="2">
    <source>
        <dbReference type="Proteomes" id="UP001140087"/>
    </source>
</evidence>
<comment type="caution">
    <text evidence="1">The sequence shown here is derived from an EMBL/GenBank/DDBJ whole genome shotgun (WGS) entry which is preliminary data.</text>
</comment>
<protein>
    <submittedName>
        <fullName evidence="1">Uncharacterized protein</fullName>
    </submittedName>
</protein>
<keyword evidence="2" id="KW-1185">Reference proteome</keyword>
<sequence length="152" mass="16038">MCDDATHITLIRYESGLGRPGIMSPTVSSSVEITVAADRASSKVVKQVYKNNRPGSKHEGKLGDDTSATVLELVSTLCALPVREPTGGPDVFGENTVAIVRQGKSVVWSYNPGSGCSVVPEDDASLLAVTDEHRTTFANVVSKIYEAGETGI</sequence>
<organism evidence="1 2">
    <name type="scientific">Coemansia helicoidea</name>
    <dbReference type="NCBI Taxonomy" id="1286919"/>
    <lineage>
        <taxon>Eukaryota</taxon>
        <taxon>Fungi</taxon>
        <taxon>Fungi incertae sedis</taxon>
        <taxon>Zoopagomycota</taxon>
        <taxon>Kickxellomycotina</taxon>
        <taxon>Kickxellomycetes</taxon>
        <taxon>Kickxellales</taxon>
        <taxon>Kickxellaceae</taxon>
        <taxon>Coemansia</taxon>
    </lineage>
</organism>
<gene>
    <name evidence="1" type="ORF">H4R21_002865</name>
</gene>
<accession>A0ACC1L5L1</accession>